<dbReference type="PANTHER" id="PTHR46825:SF15">
    <property type="entry name" value="BETA-LACTAMASE-RELATED DOMAIN-CONTAINING PROTEIN"/>
    <property type="match status" value="1"/>
</dbReference>
<dbReference type="GO" id="GO:0008800">
    <property type="term" value="F:beta-lactamase activity"/>
    <property type="evidence" value="ECO:0007669"/>
    <property type="project" value="UniProtKB-EC"/>
</dbReference>
<protein>
    <submittedName>
        <fullName evidence="3">Beta-lactamase</fullName>
        <ecNumber evidence="3">3.5.2.6</ecNumber>
    </submittedName>
</protein>
<feature type="domain" description="Beta-lactamase-related" evidence="1">
    <location>
        <begin position="31"/>
        <end position="362"/>
    </location>
</feature>
<dbReference type="AlphaFoldDB" id="A0A090W6X2"/>
<dbReference type="RefSeq" id="WP_052415389.1">
    <property type="nucleotide sequence ID" value="NZ_BBNQ01000010.1"/>
</dbReference>
<name>A0A090W6X2_9FLAO</name>
<gene>
    <name evidence="3" type="ORF">JCM19300_1299</name>
</gene>
<dbReference type="Pfam" id="PF11954">
    <property type="entry name" value="DUF3471"/>
    <property type="match status" value="1"/>
</dbReference>
<dbReference type="Gene3D" id="3.40.710.10">
    <property type="entry name" value="DD-peptidase/beta-lactamase superfamily"/>
    <property type="match status" value="1"/>
</dbReference>
<dbReference type="Pfam" id="PF00144">
    <property type="entry name" value="Beta-lactamase"/>
    <property type="match status" value="1"/>
</dbReference>
<evidence type="ECO:0000259" key="1">
    <source>
        <dbReference type="Pfam" id="PF00144"/>
    </source>
</evidence>
<evidence type="ECO:0000313" key="4">
    <source>
        <dbReference type="Proteomes" id="UP000029644"/>
    </source>
</evidence>
<keyword evidence="3" id="KW-0378">Hydrolase</keyword>
<dbReference type="InterPro" id="IPR001466">
    <property type="entry name" value="Beta-lactam-related"/>
</dbReference>
<reference evidence="3 4" key="1">
    <citation type="journal article" date="2014" name="Genome Announc.">
        <title>Draft Genome Sequences of Marine Flavobacterium Algibacter lectus Strains SS8 and NR4.</title>
        <authorList>
            <person name="Takatani N."/>
            <person name="Nakanishi M."/>
            <person name="Meirelles P."/>
            <person name="Mino S."/>
            <person name="Suda W."/>
            <person name="Oshima K."/>
            <person name="Hattori M."/>
            <person name="Ohkuma M."/>
            <person name="Hosokawa M."/>
            <person name="Miyashita K."/>
            <person name="Thompson F.L."/>
            <person name="Niwa A."/>
            <person name="Sawabe T."/>
            <person name="Sawabe T."/>
        </authorList>
    </citation>
    <scope>NUCLEOTIDE SEQUENCE [LARGE SCALE GENOMIC DNA]</scope>
    <source>
        <strain evidence="3 4">JCM 19300</strain>
    </source>
</reference>
<organism evidence="3 4">
    <name type="scientific">Algibacter lectus</name>
    <dbReference type="NCBI Taxonomy" id="221126"/>
    <lineage>
        <taxon>Bacteria</taxon>
        <taxon>Pseudomonadati</taxon>
        <taxon>Bacteroidota</taxon>
        <taxon>Flavobacteriia</taxon>
        <taxon>Flavobacteriales</taxon>
        <taxon>Flavobacteriaceae</taxon>
        <taxon>Algibacter</taxon>
    </lineage>
</organism>
<dbReference type="InterPro" id="IPR021860">
    <property type="entry name" value="Peptidase_S12_Pab87-rel_C"/>
</dbReference>
<accession>A0A090W6X2</accession>
<comment type="caution">
    <text evidence="3">The sequence shown here is derived from an EMBL/GenBank/DDBJ whole genome shotgun (WGS) entry which is preliminary data.</text>
</comment>
<dbReference type="PANTHER" id="PTHR46825">
    <property type="entry name" value="D-ALANYL-D-ALANINE-CARBOXYPEPTIDASE/ENDOPEPTIDASE AMPH"/>
    <property type="match status" value="1"/>
</dbReference>
<dbReference type="Gene3D" id="2.40.128.600">
    <property type="match status" value="1"/>
</dbReference>
<dbReference type="InterPro" id="IPR050491">
    <property type="entry name" value="AmpC-like"/>
</dbReference>
<evidence type="ECO:0000313" key="3">
    <source>
        <dbReference type="EMBL" id="GAL63277.1"/>
    </source>
</evidence>
<sequence length="593" mass="67360">MKNIILAIFLLLSINIIAQEINISKSLKGFDKYMSDVLTDWNEPGAGVAIIHNGELVFVKGYGYRDYGNKLPVTKNTLFQIASNTKLFTTIAAGMLVEKGIFNWDKPITESVPELEFYNDFLNSNVTLRDMLGHKTGISRHDMVWFQSDFSRKELFERIKYLEPSIPLRQDFIYNNLMYTAVGYSIELRTGKTWEEYVKENIFTPLEMNNTVFSIAEMQKSSDHGIPYNEIRDTTLLYKIPLKEDGAGVGPAGAIITSLDDLSHWVIALMKDGKYKNKEVIPTSVINETLKPGIAFRNSELEEKGYKEKLNSTYGMAREIEVYKGNVLTKHGGAMPGFHSQVIILPYDDIGIITFSIGDHGASLGNTIIAYNLVDRLLGLKQTDWNGRLLADHLKRKEMGKKARAQVGFDNVKGTSPTHNINDYLGTYVNEVYGEFIIGKENDSLYFNFRRTILPLLHYHYNRFDTPNDEILGKWSINFSVSPQGEISTAVISIDEGQVTFNKKTDESLSSPEILNLYTGTYEYAGSEFEIKIKDNKLTMLGTTDEVLIPYKKHIFKVEKFDDMQIEFTEKNNKISGMKYKAPSGIFECIKIK</sequence>
<dbReference type="InterPro" id="IPR012338">
    <property type="entry name" value="Beta-lactam/transpept-like"/>
</dbReference>
<proteinExistence type="predicted"/>
<dbReference type="EMBL" id="BBNQ01000010">
    <property type="protein sequence ID" value="GAL63277.1"/>
    <property type="molecule type" value="Genomic_DNA"/>
</dbReference>
<dbReference type="OrthoDB" id="1522765at2"/>
<dbReference type="SUPFAM" id="SSF56601">
    <property type="entry name" value="beta-lactamase/transpeptidase-like"/>
    <property type="match status" value="1"/>
</dbReference>
<feature type="domain" description="Peptidase S12 Pab87-related C-terminal" evidence="2">
    <location>
        <begin position="412"/>
        <end position="493"/>
    </location>
</feature>
<dbReference type="EC" id="3.5.2.6" evidence="3"/>
<evidence type="ECO:0000259" key="2">
    <source>
        <dbReference type="Pfam" id="PF11954"/>
    </source>
</evidence>
<dbReference type="Proteomes" id="UP000029644">
    <property type="component" value="Unassembled WGS sequence"/>
</dbReference>